<dbReference type="Proteomes" id="UP000192932">
    <property type="component" value="Chromosome"/>
</dbReference>
<dbReference type="AlphaFoldDB" id="A0A1W6AH96"/>
<evidence type="ECO:0000313" key="3">
    <source>
        <dbReference type="Proteomes" id="UP000192932"/>
    </source>
</evidence>
<dbReference type="Proteomes" id="UP000305524">
    <property type="component" value="Unassembled WGS sequence"/>
</dbReference>
<accession>A0A1W6AH96</accession>
<sequence>MVTAGCSNNDAFDKAEKQGDLALENKEYDRAVASFELALKEKKDDWEIRMKMNQTNKMIEALQESNIDRAISLLREIENDSASSVILAKQKKNEKF</sequence>
<dbReference type="EMBL" id="SZOD01001601">
    <property type="protein sequence ID" value="TKI73925.1"/>
    <property type="molecule type" value="Genomic_DNA"/>
</dbReference>
<evidence type="ECO:0000313" key="1">
    <source>
        <dbReference type="EMBL" id="ARJ25233.1"/>
    </source>
</evidence>
<evidence type="ECO:0000313" key="4">
    <source>
        <dbReference type="Proteomes" id="UP000305524"/>
    </source>
</evidence>
<reference evidence="1 3" key="1">
    <citation type="submission" date="2017-04" db="EMBL/GenBank/DDBJ databases">
        <title>The Characteristic of a Fine Plant Growth-Promoting Rhizobacteria Bacillus mycoides Gnyt1 and its Whole Genome Sequencing Analysis.</title>
        <authorList>
            <person name="Li J.H."/>
            <person name="Yao T."/>
        </authorList>
    </citation>
    <scope>NUCLEOTIDE SEQUENCE [LARGE SCALE GENOMIC DNA]</scope>
    <source>
        <strain evidence="1 3">Gnyt1</strain>
    </source>
</reference>
<name>A0A1W6AH96_BACMY</name>
<reference evidence="2 4" key="2">
    <citation type="journal article" date="2019" name="Environ. Microbiol.">
        <title>An active ?-lactamase is a part of an orchestrated cell wall stress resistance network of Bacillus subtilis and related rhizosphere species.</title>
        <authorList>
            <person name="Bucher T."/>
            <person name="Keren-Paz A."/>
            <person name="Hausser J."/>
            <person name="Olender T."/>
            <person name="Cytryn E."/>
            <person name="Kolodkin-Gal I."/>
        </authorList>
    </citation>
    <scope>NUCLEOTIDE SEQUENCE [LARGE SCALE GENOMIC DNA]</scope>
    <source>
        <strain evidence="2 4">I186</strain>
    </source>
</reference>
<organism evidence="1 3">
    <name type="scientific">Bacillus mycoides</name>
    <dbReference type="NCBI Taxonomy" id="1405"/>
    <lineage>
        <taxon>Bacteria</taxon>
        <taxon>Bacillati</taxon>
        <taxon>Bacillota</taxon>
        <taxon>Bacilli</taxon>
        <taxon>Bacillales</taxon>
        <taxon>Bacillaceae</taxon>
        <taxon>Bacillus</taxon>
        <taxon>Bacillus cereus group</taxon>
    </lineage>
</organism>
<gene>
    <name evidence="1" type="ORF">B7492_29225</name>
    <name evidence="2" type="ORF">FC701_36575</name>
</gene>
<dbReference type="EMBL" id="CP020743">
    <property type="protein sequence ID" value="ARJ25233.1"/>
    <property type="molecule type" value="Genomic_DNA"/>
</dbReference>
<protein>
    <submittedName>
        <fullName evidence="2">Tetratricopeptide repeat protein</fullName>
    </submittedName>
</protein>
<evidence type="ECO:0000313" key="2">
    <source>
        <dbReference type="EMBL" id="TKI73925.1"/>
    </source>
</evidence>
<proteinExistence type="predicted"/>